<evidence type="ECO:0000313" key="2">
    <source>
        <dbReference type="Proteomes" id="UP000814140"/>
    </source>
</evidence>
<reference evidence="1" key="2">
    <citation type="journal article" date="2022" name="New Phytol.">
        <title>Evolutionary transition to the ectomycorrhizal habit in the genomes of a hyperdiverse lineage of mushroom-forming fungi.</title>
        <authorList>
            <person name="Looney B."/>
            <person name="Miyauchi S."/>
            <person name="Morin E."/>
            <person name="Drula E."/>
            <person name="Courty P.E."/>
            <person name="Kohler A."/>
            <person name="Kuo A."/>
            <person name="LaButti K."/>
            <person name="Pangilinan J."/>
            <person name="Lipzen A."/>
            <person name="Riley R."/>
            <person name="Andreopoulos W."/>
            <person name="He G."/>
            <person name="Johnson J."/>
            <person name="Nolan M."/>
            <person name="Tritt A."/>
            <person name="Barry K.W."/>
            <person name="Grigoriev I.V."/>
            <person name="Nagy L.G."/>
            <person name="Hibbett D."/>
            <person name="Henrissat B."/>
            <person name="Matheny P.B."/>
            <person name="Labbe J."/>
            <person name="Martin F.M."/>
        </authorList>
    </citation>
    <scope>NUCLEOTIDE SEQUENCE</scope>
    <source>
        <strain evidence="1">HHB10654</strain>
    </source>
</reference>
<keyword evidence="2" id="KW-1185">Reference proteome</keyword>
<dbReference type="EMBL" id="MU277187">
    <property type="protein sequence ID" value="KAI0068791.1"/>
    <property type="molecule type" value="Genomic_DNA"/>
</dbReference>
<dbReference type="Proteomes" id="UP000814140">
    <property type="component" value="Unassembled WGS sequence"/>
</dbReference>
<comment type="caution">
    <text evidence="1">The sequence shown here is derived from an EMBL/GenBank/DDBJ whole genome shotgun (WGS) entry which is preliminary data.</text>
</comment>
<sequence length="409" mass="45273">MHSFSSHVSDSSTTKDGPLIDSALRRLDEVANEDVEMQPAPSQFLTYLVLDTNIVLGHLDVLQQFVADAEAVDLPILIIVPGIVISELDGQKNRKGLAWAARRASTWLLGRVKERRSVKGQAHEETCKLSGRWNVADAGEMGGPEANDDLIVDCCQYFVNKSRSMGYGRVVLCSADKNLCIKSESREISTLSPSHAWSSREIARALFGAHGLNLTLFDAYSSRASRQFAQEPSKNKKPAKAAARPADDDLMDIDDDEPPPPSHPLDQLHLEVIDHFSKLLLDLVDRVGGAEVPRTRDDQRALTKSAHAPSWLKAALPDWTPEDCIGYLGSKKRLPESYPRLEVFLRKPYSKEGGGRRGHDWPTKAWEVCTDELERVGQVWGDRAIAESMAVLRPYAEAVFASPMRPTGL</sequence>
<reference evidence="1" key="1">
    <citation type="submission" date="2021-03" db="EMBL/GenBank/DDBJ databases">
        <authorList>
            <consortium name="DOE Joint Genome Institute"/>
            <person name="Ahrendt S."/>
            <person name="Looney B.P."/>
            <person name="Miyauchi S."/>
            <person name="Morin E."/>
            <person name="Drula E."/>
            <person name="Courty P.E."/>
            <person name="Chicoki N."/>
            <person name="Fauchery L."/>
            <person name="Kohler A."/>
            <person name="Kuo A."/>
            <person name="Labutti K."/>
            <person name="Pangilinan J."/>
            <person name="Lipzen A."/>
            <person name="Riley R."/>
            <person name="Andreopoulos W."/>
            <person name="He G."/>
            <person name="Johnson J."/>
            <person name="Barry K.W."/>
            <person name="Grigoriev I.V."/>
            <person name="Nagy L."/>
            <person name="Hibbett D."/>
            <person name="Henrissat B."/>
            <person name="Matheny P.B."/>
            <person name="Labbe J."/>
            <person name="Martin F."/>
        </authorList>
    </citation>
    <scope>NUCLEOTIDE SEQUENCE</scope>
    <source>
        <strain evidence="1">HHB10654</strain>
    </source>
</reference>
<accession>A0ACB8TK08</accession>
<gene>
    <name evidence="1" type="ORF">BV25DRAFT_1910536</name>
</gene>
<name>A0ACB8TK08_9AGAM</name>
<evidence type="ECO:0000313" key="1">
    <source>
        <dbReference type="EMBL" id="KAI0068791.1"/>
    </source>
</evidence>
<protein>
    <submittedName>
        <fullName evidence="1">Uncharacterized protein</fullName>
    </submittedName>
</protein>
<organism evidence="1 2">
    <name type="scientific">Artomyces pyxidatus</name>
    <dbReference type="NCBI Taxonomy" id="48021"/>
    <lineage>
        <taxon>Eukaryota</taxon>
        <taxon>Fungi</taxon>
        <taxon>Dikarya</taxon>
        <taxon>Basidiomycota</taxon>
        <taxon>Agaricomycotina</taxon>
        <taxon>Agaricomycetes</taxon>
        <taxon>Russulales</taxon>
        <taxon>Auriscalpiaceae</taxon>
        <taxon>Artomyces</taxon>
    </lineage>
</organism>
<proteinExistence type="predicted"/>